<protein>
    <recommendedName>
        <fullName evidence="4">Ribosomal protein L7/L12 C-terminal domain-containing protein</fullName>
    </recommendedName>
</protein>
<reference evidence="2 3" key="1">
    <citation type="journal article" date="2016" name="Nat. Commun.">
        <title>Thousands of microbial genomes shed light on interconnected biogeochemical processes in an aquifer system.</title>
        <authorList>
            <person name="Anantharaman K."/>
            <person name="Brown C.T."/>
            <person name="Hug L.A."/>
            <person name="Sharon I."/>
            <person name="Castelle C.J."/>
            <person name="Probst A.J."/>
            <person name="Thomas B.C."/>
            <person name="Singh A."/>
            <person name="Wilkins M.J."/>
            <person name="Karaoz U."/>
            <person name="Brodie E.L."/>
            <person name="Williams K.H."/>
            <person name="Hubbard S.S."/>
            <person name="Banfield J.F."/>
        </authorList>
    </citation>
    <scope>NUCLEOTIDE SEQUENCE [LARGE SCALE GENOMIC DNA]</scope>
</reference>
<proteinExistence type="predicted"/>
<gene>
    <name evidence="2" type="ORF">A2140_08820</name>
</gene>
<name>A0A1F6T3P5_9PROT</name>
<comment type="caution">
    <text evidence="2">The sequence shown here is derived from an EMBL/GenBank/DDBJ whole genome shotgun (WGS) entry which is preliminary data.</text>
</comment>
<dbReference type="Proteomes" id="UP000178379">
    <property type="component" value="Unassembled WGS sequence"/>
</dbReference>
<accession>A0A1F6T3P5</accession>
<sequence length="91" mass="10063">MADPGDARLLPDDVVAALRQGNKIAAIRRLREAWKIGLKEAKDHIDAQVAADPALRQKLQSASRSGVRGCLFWLILFLFIGYSAYQLLSGR</sequence>
<dbReference type="InterPro" id="IPR014719">
    <property type="entry name" value="Ribosomal_bL12_C/ClpS-like"/>
</dbReference>
<evidence type="ECO:0008006" key="4">
    <source>
        <dbReference type="Google" id="ProtNLM"/>
    </source>
</evidence>
<evidence type="ECO:0000313" key="3">
    <source>
        <dbReference type="Proteomes" id="UP000178379"/>
    </source>
</evidence>
<dbReference type="SUPFAM" id="SSF54736">
    <property type="entry name" value="ClpS-like"/>
    <property type="match status" value="1"/>
</dbReference>
<dbReference type="STRING" id="1817756.A2140_08820"/>
<keyword evidence="1" id="KW-0472">Membrane</keyword>
<dbReference type="Gene3D" id="3.30.1390.10">
    <property type="match status" value="1"/>
</dbReference>
<dbReference type="AlphaFoldDB" id="A0A1F6T3P5"/>
<evidence type="ECO:0000256" key="1">
    <source>
        <dbReference type="SAM" id="Phobius"/>
    </source>
</evidence>
<dbReference type="EMBL" id="MFSQ01000083">
    <property type="protein sequence ID" value="OGI39782.1"/>
    <property type="molecule type" value="Genomic_DNA"/>
</dbReference>
<organism evidence="2 3">
    <name type="scientific">Candidatus Muproteobacteria bacterium RBG_16_62_13</name>
    <dbReference type="NCBI Taxonomy" id="1817756"/>
    <lineage>
        <taxon>Bacteria</taxon>
        <taxon>Pseudomonadati</taxon>
        <taxon>Pseudomonadota</taxon>
        <taxon>Candidatus Muproteobacteria</taxon>
    </lineage>
</organism>
<feature type="transmembrane region" description="Helical" evidence="1">
    <location>
        <begin position="66"/>
        <end position="85"/>
    </location>
</feature>
<keyword evidence="1" id="KW-0812">Transmembrane</keyword>
<keyword evidence="1" id="KW-1133">Transmembrane helix</keyword>
<evidence type="ECO:0000313" key="2">
    <source>
        <dbReference type="EMBL" id="OGI39782.1"/>
    </source>
</evidence>